<dbReference type="Proteomes" id="UP001153269">
    <property type="component" value="Unassembled WGS sequence"/>
</dbReference>
<name>A0A9N7YWA4_PLEPL</name>
<evidence type="ECO:0000313" key="2">
    <source>
        <dbReference type="EMBL" id="CAB1446781.1"/>
    </source>
</evidence>
<feature type="region of interest" description="Disordered" evidence="1">
    <location>
        <begin position="22"/>
        <end position="68"/>
    </location>
</feature>
<evidence type="ECO:0000313" key="3">
    <source>
        <dbReference type="Proteomes" id="UP001153269"/>
    </source>
</evidence>
<comment type="caution">
    <text evidence="2">The sequence shown here is derived from an EMBL/GenBank/DDBJ whole genome shotgun (WGS) entry which is preliminary data.</text>
</comment>
<dbReference type="EMBL" id="CADEAL010003926">
    <property type="protein sequence ID" value="CAB1446781.1"/>
    <property type="molecule type" value="Genomic_DNA"/>
</dbReference>
<gene>
    <name evidence="2" type="ORF">PLEPLA_LOCUS34504</name>
</gene>
<protein>
    <submittedName>
        <fullName evidence="2">Uncharacterized protein</fullName>
    </submittedName>
</protein>
<feature type="compositionally biased region" description="Basic and acidic residues" evidence="1">
    <location>
        <begin position="56"/>
        <end position="65"/>
    </location>
</feature>
<reference evidence="2" key="1">
    <citation type="submission" date="2020-03" db="EMBL/GenBank/DDBJ databases">
        <authorList>
            <person name="Weist P."/>
        </authorList>
    </citation>
    <scope>NUCLEOTIDE SEQUENCE</scope>
</reference>
<accession>A0A9N7YWA4</accession>
<keyword evidence="3" id="KW-1185">Reference proteome</keyword>
<proteinExistence type="predicted"/>
<sequence>MPTMVLWAKDKKERKTYEYRIGRRARESQGEGGKGNRADYPNTWSGGRKQCVAPRDQQELRRNRSTESMQVAAVWRASTGFLGVQRENEAGRQRCMGDALLLPHFLSPPPTACY</sequence>
<feature type="compositionally biased region" description="Basic and acidic residues" evidence="1">
    <location>
        <begin position="22"/>
        <end position="37"/>
    </location>
</feature>
<organism evidence="2 3">
    <name type="scientific">Pleuronectes platessa</name>
    <name type="common">European plaice</name>
    <dbReference type="NCBI Taxonomy" id="8262"/>
    <lineage>
        <taxon>Eukaryota</taxon>
        <taxon>Metazoa</taxon>
        <taxon>Chordata</taxon>
        <taxon>Craniata</taxon>
        <taxon>Vertebrata</taxon>
        <taxon>Euteleostomi</taxon>
        <taxon>Actinopterygii</taxon>
        <taxon>Neopterygii</taxon>
        <taxon>Teleostei</taxon>
        <taxon>Neoteleostei</taxon>
        <taxon>Acanthomorphata</taxon>
        <taxon>Carangaria</taxon>
        <taxon>Pleuronectiformes</taxon>
        <taxon>Pleuronectoidei</taxon>
        <taxon>Pleuronectidae</taxon>
        <taxon>Pleuronectes</taxon>
    </lineage>
</organism>
<evidence type="ECO:0000256" key="1">
    <source>
        <dbReference type="SAM" id="MobiDB-lite"/>
    </source>
</evidence>
<dbReference type="AlphaFoldDB" id="A0A9N7YWA4"/>